<evidence type="ECO:0000256" key="1">
    <source>
        <dbReference type="SAM" id="Coils"/>
    </source>
</evidence>
<evidence type="ECO:0000313" key="5">
    <source>
        <dbReference type="Proteomes" id="UP001222027"/>
    </source>
</evidence>
<dbReference type="SMART" id="SM00386">
    <property type="entry name" value="HAT"/>
    <property type="match status" value="2"/>
</dbReference>
<dbReference type="EMBL" id="JAQQAF010000008">
    <property type="protein sequence ID" value="KAJ8464661.1"/>
    <property type="molecule type" value="Genomic_DNA"/>
</dbReference>
<evidence type="ECO:0000313" key="4">
    <source>
        <dbReference type="EMBL" id="KAJ8464661.1"/>
    </source>
</evidence>
<dbReference type="Proteomes" id="UP001222027">
    <property type="component" value="Unassembled WGS sequence"/>
</dbReference>
<dbReference type="GO" id="GO:0005634">
    <property type="term" value="C:nucleus"/>
    <property type="evidence" value="ECO:0007669"/>
    <property type="project" value="TreeGrafter"/>
</dbReference>
<dbReference type="GO" id="GO:0006396">
    <property type="term" value="P:RNA processing"/>
    <property type="evidence" value="ECO:0007669"/>
    <property type="project" value="InterPro"/>
</dbReference>
<dbReference type="GO" id="GO:0000178">
    <property type="term" value="C:exosome (RNase complex)"/>
    <property type="evidence" value="ECO:0007669"/>
    <property type="project" value="TreeGrafter"/>
</dbReference>
<organism evidence="4 5">
    <name type="scientific">Ensete ventricosum</name>
    <name type="common">Abyssinian banana</name>
    <name type="synonym">Musa ensete</name>
    <dbReference type="NCBI Taxonomy" id="4639"/>
    <lineage>
        <taxon>Eukaryota</taxon>
        <taxon>Viridiplantae</taxon>
        <taxon>Streptophyta</taxon>
        <taxon>Embryophyta</taxon>
        <taxon>Tracheophyta</taxon>
        <taxon>Spermatophyta</taxon>
        <taxon>Magnoliopsida</taxon>
        <taxon>Liliopsida</taxon>
        <taxon>Zingiberales</taxon>
        <taxon>Musaceae</taxon>
        <taxon>Ensete</taxon>
    </lineage>
</organism>
<feature type="region of interest" description="Disordered" evidence="2">
    <location>
        <begin position="613"/>
        <end position="643"/>
    </location>
</feature>
<feature type="region of interest" description="Disordered" evidence="2">
    <location>
        <begin position="180"/>
        <end position="210"/>
    </location>
</feature>
<evidence type="ECO:0000256" key="2">
    <source>
        <dbReference type="SAM" id="MobiDB-lite"/>
    </source>
</evidence>
<keyword evidence="5" id="KW-1185">Reference proteome</keyword>
<sequence length="1689" mass="190351">MVETGNFPPPKPAAPAPSPANPSSKSPSREDGELSSGEDAELTTSTAAFANKALSEPILVSARNRLFRNLQTGNSSSIANTKFHTSTKRYYDKTFRTKQVPFKLNKNRALSWHKKISDDNLVISFSDDDSGTDSENSKHEATTGKKDNAVRSLKYKMPVTSSQTQHEILQQSTQFRTRLKSNKGVAGGVPFSSTGKNNGSNFGPPRTSSSQKVEHIQKQITALKSSISQVHGQIRDTVLADSAVESLRHQIALRENELKVQMKSLAQNKDRVTGSYNDQLEQLNQKLDNQVADIDGAATANAKGLALNIRPTKRLKLDEHLERIQGSDGLLLMREHSTKSLAESHQQLMGESSSLEVNNVLGYDRSEKGKSLFIINQEINKSHHDVNENVLGSSKVKHAGLEDNETLLPSFATNSPLYADPEMNSKQEANSKFTGDASCSSDKGPELLASALLDQSLYLAQTAPAIEGGISEWGTMNLESLLDMEELQDKELEEAQELRRQCELEERHALKAYRKAQRALIKANERCVILHRNRETISAKLQTLMLESSNSVWPSNKQGHGENMLFSRLGYSIPTKAQTSEHLGNKLNHNFSDGAPLDASYKQINRHGSCANQFSELDDSTSDHRDKSAATGLGSPFQNLSTDDDEENLALDNRYVESNLACLVDVGNHVEETSDVDVNKDGDSQDYDLEAALRSKLVARFGMRTSCKSANISNIECQVDQAINSKVEKSCVSFDQQLQEQKKTFVSNPEDIPEAGGSMNLISVEHCGQSQQCMFSLKGEAHRNDDPAESSSFLNETCFKVSITKEKGSLMDKSYEVAACLPDAIDDYTQRSARNPVICEMSYSLCDPSIDPFWPFCLFELRGKCNNDECPWQHVKQCTKRKLKQDGFLVTYNSDVHCHALTAEISHSAIEPVHDIYKHFVPIPAYYIGSTLIKVDSHLYHSVLARSIWQYWQRGFSASFPLPFSIQRILPQDAPFLQTSDDTVADYDSWSRHSWYLQGQDGKMKKFIQGLPDSEQSLELALDLFCGKFYKPERKKALSVLSRAIEADPNSICLWVVYLHIFYRKEKSIGKDDMFFHAVQHNGCSYELWLMYINSRVKVNDRLDAYNDALSMLCQKKLTCDKEQKYRSACVLDIFLQMVDCFCMCGSVEKAVRRIYRLSSASDSEQSGDTVLAEILSCLTFPDQCIFWICCIYLVMYKKLPQEIVQHFEAEKDLPFSIDWPFVQLTTDETDRVGELMKFALQRVALDVDENHQKRDRTALRSLHLLAVSHVRFVTALNGFHRSAELLVKYMELYPTCIELVLLSVRLQENGKSDMLWRGFEEILCNWPKEVPGFQCLWNQYIEHELIKGTDCAEKLIDQWFHQFGELIDPQHRNLQGEDADFCRSSEQLLLVESAGCDHTNSDDKMFGLINLSLHRMFKNDVRGACNAVDEALKLASPKYYRHCLREHAAVFLLKGLKSPHNIHGQVILDLLNIYFGDTRILPRLELLSRRYYQSIKKSRIRQLIDEIIGPVPADFCLLNSVLEACYGPTFLPEKIDPKDLVDLVESLMEFTPANYQLALSVYKFIARNYSDSGVASDGIVLWGCCLLVNSIFQSAPVAPESVWLEAAALLRNSQVQGIAERFYQQALSVYPFSVKLWKSYLDLSKMTENEDVVTEAARERVCLRPLKYAAIPQRLSFGRHCCCQSIPG</sequence>
<keyword evidence="1" id="KW-0175">Coiled coil</keyword>
<evidence type="ECO:0000259" key="3">
    <source>
        <dbReference type="Pfam" id="PF10650"/>
    </source>
</evidence>
<feature type="compositionally biased region" description="Polar residues" evidence="2">
    <location>
        <begin position="191"/>
        <end position="210"/>
    </location>
</feature>
<comment type="caution">
    <text evidence="4">The sequence shown here is derived from an EMBL/GenBank/DDBJ whole genome shotgun (WGS) entry which is preliminary data.</text>
</comment>
<dbReference type="PANTHER" id="PTHR21563">
    <property type="entry name" value="ZINC FINGER C3H1 DOMAIN-CONTAINING PROTEIN"/>
    <property type="match status" value="1"/>
</dbReference>
<feature type="compositionally biased region" description="Basic and acidic residues" evidence="2">
    <location>
        <begin position="135"/>
        <end position="149"/>
    </location>
</feature>
<proteinExistence type="predicted"/>
<dbReference type="InterPro" id="IPR039278">
    <property type="entry name" value="Red1"/>
</dbReference>
<protein>
    <recommendedName>
        <fullName evidence="3">Putative zinc-finger domain-containing protein</fullName>
    </recommendedName>
</protein>
<name>A0AAV8Q561_ENSVE</name>
<gene>
    <name evidence="4" type="ORF">OPV22_027213</name>
</gene>
<feature type="compositionally biased region" description="Pro residues" evidence="2">
    <location>
        <begin position="7"/>
        <end position="20"/>
    </location>
</feature>
<dbReference type="PANTHER" id="PTHR21563:SF3">
    <property type="entry name" value="ZINC FINGER C3H1 DOMAIN-CONTAINING PROTEIN"/>
    <property type="match status" value="1"/>
</dbReference>
<dbReference type="InterPro" id="IPR019607">
    <property type="entry name" value="Putative_zinc-finger_domain"/>
</dbReference>
<accession>A0AAV8Q561</accession>
<reference evidence="4 5" key="1">
    <citation type="submission" date="2022-12" db="EMBL/GenBank/DDBJ databases">
        <title>Chromosome-scale assembly of the Ensete ventricosum genome.</title>
        <authorList>
            <person name="Dussert Y."/>
            <person name="Stocks J."/>
            <person name="Wendawek A."/>
            <person name="Woldeyes F."/>
            <person name="Nichols R.A."/>
            <person name="Borrell J.S."/>
        </authorList>
    </citation>
    <scope>NUCLEOTIDE SEQUENCE [LARGE SCALE GENOMIC DNA]</scope>
    <source>
        <strain evidence="5">cv. Maze</strain>
        <tissue evidence="4">Seeds</tissue>
    </source>
</reference>
<dbReference type="Pfam" id="PF10650">
    <property type="entry name" value="zf-C3H1"/>
    <property type="match status" value="1"/>
</dbReference>
<feature type="region of interest" description="Disordered" evidence="2">
    <location>
        <begin position="128"/>
        <end position="151"/>
    </location>
</feature>
<dbReference type="SUPFAM" id="SSF48452">
    <property type="entry name" value="TPR-like"/>
    <property type="match status" value="1"/>
</dbReference>
<feature type="region of interest" description="Disordered" evidence="2">
    <location>
        <begin position="1"/>
        <end position="40"/>
    </location>
</feature>
<feature type="coiled-coil region" evidence="1">
    <location>
        <begin position="478"/>
        <end position="508"/>
    </location>
</feature>
<dbReference type="InterPro" id="IPR011990">
    <property type="entry name" value="TPR-like_helical_dom_sf"/>
</dbReference>
<feature type="domain" description="Putative zinc-finger" evidence="3">
    <location>
        <begin position="856"/>
        <end position="876"/>
    </location>
</feature>
<dbReference type="InterPro" id="IPR003107">
    <property type="entry name" value="HAT"/>
</dbReference>